<name>A0ABX1B383_9ACTN</name>
<keyword evidence="1" id="KW-0227">DNA damage</keyword>
<protein>
    <submittedName>
        <fullName evidence="3">AAA family ATPase</fullName>
    </submittedName>
</protein>
<dbReference type="SUPFAM" id="SSF52540">
    <property type="entry name" value="P-loop containing nucleoside triphosphate hydrolases"/>
    <property type="match status" value="1"/>
</dbReference>
<organism evidence="3 4">
    <name type="scientific">Nonomuraea composti</name>
    <dbReference type="NCBI Taxonomy" id="2720023"/>
    <lineage>
        <taxon>Bacteria</taxon>
        <taxon>Bacillati</taxon>
        <taxon>Actinomycetota</taxon>
        <taxon>Actinomycetes</taxon>
        <taxon>Streptosporangiales</taxon>
        <taxon>Streptosporangiaceae</taxon>
        <taxon>Nonomuraea</taxon>
    </lineage>
</organism>
<sequence length="424" mass="46119">MLTRIEIDGFKSFLDFELGVPPFLALVGPNASGKSNLLDALAFVRTALLADGLGKLQQDPLPHARRGKPQELFHRPAGDDARPAFTIRVTAAAGGESMVAEVEASRSGDWTVRRESGELWSWEVGNWHFHVPDPAAMRRPVSALDRRPLSEDAGNLAAVLGRMAGNGELDDLSALVPDVMGVRPVLEERSEERSFDLLIDGEPVPGRLASDGTLRVLALLAALYDQTSSGLLMVEEIENGLHPSRLGELLQRVAQRVGVKDDVRALTDLAPRPVDVQSVQYGTCRMTKDDATARQAIEELAGDCHLIFLHSDHRERAKADRHADECVVPLVPVKETESWLLADASIWARVPGADASSLPGRSRETEKIPDPKATLRAMLAGVSHRKVSEHFAGDHVDLSVLARLPAYAAWLDATSKALRSHGFL</sequence>
<feature type="domain" description="ATPase AAA-type core" evidence="2">
    <location>
        <begin position="200"/>
        <end position="253"/>
    </location>
</feature>
<dbReference type="InterPro" id="IPR003959">
    <property type="entry name" value="ATPase_AAA_core"/>
</dbReference>
<keyword evidence="4" id="KW-1185">Reference proteome</keyword>
<dbReference type="Pfam" id="PF13304">
    <property type="entry name" value="AAA_21"/>
    <property type="match status" value="2"/>
</dbReference>
<evidence type="ECO:0000256" key="1">
    <source>
        <dbReference type="ARBA" id="ARBA00023236"/>
    </source>
</evidence>
<proteinExistence type="predicted"/>
<dbReference type="EMBL" id="JAATEP010000007">
    <property type="protein sequence ID" value="NJP90211.1"/>
    <property type="molecule type" value="Genomic_DNA"/>
</dbReference>
<dbReference type="PANTHER" id="PTHR32182">
    <property type="entry name" value="DNA REPLICATION AND REPAIR PROTEIN RECF"/>
    <property type="match status" value="1"/>
</dbReference>
<dbReference type="Gene3D" id="3.40.50.300">
    <property type="entry name" value="P-loop containing nucleotide triphosphate hydrolases"/>
    <property type="match status" value="1"/>
</dbReference>
<dbReference type="Proteomes" id="UP000696294">
    <property type="component" value="Unassembled WGS sequence"/>
</dbReference>
<keyword evidence="1" id="KW-0742">SOS response</keyword>
<evidence type="ECO:0000259" key="2">
    <source>
        <dbReference type="Pfam" id="PF13304"/>
    </source>
</evidence>
<dbReference type="RefSeq" id="WP_168009777.1">
    <property type="nucleotide sequence ID" value="NZ_JAATEP010000007.1"/>
</dbReference>
<dbReference type="InterPro" id="IPR027417">
    <property type="entry name" value="P-loop_NTPase"/>
</dbReference>
<feature type="domain" description="ATPase AAA-type core" evidence="2">
    <location>
        <begin position="23"/>
        <end position="106"/>
    </location>
</feature>
<reference evidence="3 4" key="1">
    <citation type="submission" date="2020-03" db="EMBL/GenBank/DDBJ databases">
        <title>WGS of actinomycetes isolated from Thailand.</title>
        <authorList>
            <person name="Thawai C."/>
        </authorList>
    </citation>
    <scope>NUCLEOTIDE SEQUENCE [LARGE SCALE GENOMIC DNA]</scope>
    <source>
        <strain evidence="3 4">FMUSA5-5</strain>
    </source>
</reference>
<dbReference type="PANTHER" id="PTHR32182:SF22">
    <property type="entry name" value="ATP-DEPENDENT ENDONUCLEASE, OLD FAMILY-RELATED"/>
    <property type="match status" value="1"/>
</dbReference>
<accession>A0ABX1B383</accession>
<gene>
    <name evidence="3" type="ORF">HCN51_12250</name>
</gene>
<evidence type="ECO:0000313" key="4">
    <source>
        <dbReference type="Proteomes" id="UP000696294"/>
    </source>
</evidence>
<comment type="caution">
    <text evidence="3">The sequence shown here is derived from an EMBL/GenBank/DDBJ whole genome shotgun (WGS) entry which is preliminary data.</text>
</comment>
<evidence type="ECO:0000313" key="3">
    <source>
        <dbReference type="EMBL" id="NJP90211.1"/>
    </source>
</evidence>